<keyword evidence="6" id="KW-1185">Reference proteome</keyword>
<keyword evidence="1" id="KW-0489">Methyltransferase</keyword>
<gene>
    <name evidence="5" type="ORF">N7494_013092</name>
</gene>
<dbReference type="Proteomes" id="UP001220324">
    <property type="component" value="Unassembled WGS sequence"/>
</dbReference>
<evidence type="ECO:0000313" key="5">
    <source>
        <dbReference type="EMBL" id="KAJ5526442.1"/>
    </source>
</evidence>
<sequence length="375" mass="42772">MTFKIFHSSRTLTSSLAYTPRCQPRKPFHSFPLPIGQRKFSAIPRLFSSKEEDSTNVWRLTQDDESQYWHGYLTTRPKYTDDFYQIMYEYHAARSKNPSFSVAHDVGAGPGHVSLKLSERFSHVVVSDNNENHIDYARSSLLQPDIPASRFSFDVAMGEELGSRHPPASADLVACALMFPLMDTQAALQSFRSLLKPNGTLAIWFYGRAHFSEAEYASTCQPLLNAIIDHHFGGVIKGGGPEHQAGWKRAADGMASWLDYIPFSEAQWGSVERHKWNSSWTTLPFFGQPACDFPVEPKSSVTENELVLKKEDRELWRKDWTVSELRKFVEYIFPFQSMDEEPVKPLWEQLQANMGGPHVKRAFSWPALLIMASKK</sequence>
<organism evidence="5 6">
    <name type="scientific">Penicillium frequentans</name>
    <dbReference type="NCBI Taxonomy" id="3151616"/>
    <lineage>
        <taxon>Eukaryota</taxon>
        <taxon>Fungi</taxon>
        <taxon>Dikarya</taxon>
        <taxon>Ascomycota</taxon>
        <taxon>Pezizomycotina</taxon>
        <taxon>Eurotiomycetes</taxon>
        <taxon>Eurotiomycetidae</taxon>
        <taxon>Eurotiales</taxon>
        <taxon>Aspergillaceae</taxon>
        <taxon>Penicillium</taxon>
    </lineage>
</organism>
<dbReference type="SUPFAM" id="SSF53335">
    <property type="entry name" value="S-adenosyl-L-methionine-dependent methyltransferases"/>
    <property type="match status" value="1"/>
</dbReference>
<evidence type="ECO:0000256" key="1">
    <source>
        <dbReference type="ARBA" id="ARBA00022603"/>
    </source>
</evidence>
<dbReference type="InterPro" id="IPR041698">
    <property type="entry name" value="Methyltransf_25"/>
</dbReference>
<comment type="caution">
    <text evidence="5">The sequence shown here is derived from an EMBL/GenBank/DDBJ whole genome shotgun (WGS) entry which is preliminary data.</text>
</comment>
<dbReference type="InterPro" id="IPR051052">
    <property type="entry name" value="Diverse_substrate_MTase"/>
</dbReference>
<evidence type="ECO:0000256" key="3">
    <source>
        <dbReference type="ARBA" id="ARBA00022691"/>
    </source>
</evidence>
<dbReference type="Gene3D" id="3.40.50.150">
    <property type="entry name" value="Vaccinia Virus protein VP39"/>
    <property type="match status" value="1"/>
</dbReference>
<dbReference type="Pfam" id="PF13649">
    <property type="entry name" value="Methyltransf_25"/>
    <property type="match status" value="1"/>
</dbReference>
<dbReference type="EMBL" id="JAQIZZ010000008">
    <property type="protein sequence ID" value="KAJ5526442.1"/>
    <property type="molecule type" value="Genomic_DNA"/>
</dbReference>
<keyword evidence="3" id="KW-0949">S-adenosyl-L-methionine</keyword>
<reference evidence="5 6" key="1">
    <citation type="journal article" date="2023" name="IMA Fungus">
        <title>Comparative genomic study of the Penicillium genus elucidates a diverse pangenome and 15 lateral gene transfer events.</title>
        <authorList>
            <person name="Petersen C."/>
            <person name="Sorensen T."/>
            <person name="Nielsen M.R."/>
            <person name="Sondergaard T.E."/>
            <person name="Sorensen J.L."/>
            <person name="Fitzpatrick D.A."/>
            <person name="Frisvad J.C."/>
            <person name="Nielsen K.L."/>
        </authorList>
    </citation>
    <scope>NUCLEOTIDE SEQUENCE [LARGE SCALE GENOMIC DNA]</scope>
    <source>
        <strain evidence="5 6">IBT 35679</strain>
    </source>
</reference>
<accession>A0AAD6CQK6</accession>
<feature type="domain" description="Methyltransferase" evidence="4">
    <location>
        <begin position="105"/>
        <end position="199"/>
    </location>
</feature>
<dbReference type="GO" id="GO:0008168">
    <property type="term" value="F:methyltransferase activity"/>
    <property type="evidence" value="ECO:0007669"/>
    <property type="project" value="UniProtKB-KW"/>
</dbReference>
<dbReference type="GO" id="GO:0032259">
    <property type="term" value="P:methylation"/>
    <property type="evidence" value="ECO:0007669"/>
    <property type="project" value="UniProtKB-KW"/>
</dbReference>
<proteinExistence type="predicted"/>
<evidence type="ECO:0000313" key="6">
    <source>
        <dbReference type="Proteomes" id="UP001220324"/>
    </source>
</evidence>
<protein>
    <recommendedName>
        <fullName evidence="4">Methyltransferase domain-containing protein</fullName>
    </recommendedName>
</protein>
<dbReference type="InterPro" id="IPR029063">
    <property type="entry name" value="SAM-dependent_MTases_sf"/>
</dbReference>
<evidence type="ECO:0000259" key="4">
    <source>
        <dbReference type="Pfam" id="PF13649"/>
    </source>
</evidence>
<name>A0AAD6CQK6_9EURO</name>
<dbReference type="CDD" id="cd02440">
    <property type="entry name" value="AdoMet_MTases"/>
    <property type="match status" value="1"/>
</dbReference>
<evidence type="ECO:0000256" key="2">
    <source>
        <dbReference type="ARBA" id="ARBA00022679"/>
    </source>
</evidence>
<dbReference type="PANTHER" id="PTHR44942:SF4">
    <property type="entry name" value="METHYLTRANSFERASE TYPE 11 DOMAIN-CONTAINING PROTEIN"/>
    <property type="match status" value="1"/>
</dbReference>
<dbReference type="AlphaFoldDB" id="A0AAD6CQK6"/>
<dbReference type="PANTHER" id="PTHR44942">
    <property type="entry name" value="METHYLTRANSF_11 DOMAIN-CONTAINING PROTEIN"/>
    <property type="match status" value="1"/>
</dbReference>
<keyword evidence="2" id="KW-0808">Transferase</keyword>